<protein>
    <submittedName>
        <fullName evidence="2">Cytosolic protein</fullName>
    </submittedName>
</protein>
<evidence type="ECO:0000259" key="1">
    <source>
        <dbReference type="Pfam" id="PF14436"/>
    </source>
</evidence>
<sequence length="127" mass="14254">MKHADLGDFNSNNRLINGGHGQRNIEYLNKNHIEYNIVREYPNGVRIGNIPSHKNKFKKSGTGQAWFPESWSESKITEAGNYVNSLPENKSLPDGQWAFAEYDGVRVGIIKNDGKVATIIPDNSKQP</sequence>
<dbReference type="RefSeq" id="WP_097850168.1">
    <property type="nucleotide sequence ID" value="NZ_NUDF01000161.1"/>
</dbReference>
<organism evidence="2 3">
    <name type="scientific">Bacillus pseudomycoides</name>
    <dbReference type="NCBI Taxonomy" id="64104"/>
    <lineage>
        <taxon>Bacteria</taxon>
        <taxon>Bacillati</taxon>
        <taxon>Bacillota</taxon>
        <taxon>Bacilli</taxon>
        <taxon>Bacillales</taxon>
        <taxon>Bacillaceae</taxon>
        <taxon>Bacillus</taxon>
        <taxon>Bacillus cereus group</taxon>
    </lineage>
</organism>
<dbReference type="InterPro" id="IPR029501">
    <property type="entry name" value="EndoU_bac"/>
</dbReference>
<dbReference type="GO" id="GO:0004519">
    <property type="term" value="F:endonuclease activity"/>
    <property type="evidence" value="ECO:0007669"/>
    <property type="project" value="InterPro"/>
</dbReference>
<gene>
    <name evidence="2" type="ORF">CN613_30505</name>
</gene>
<evidence type="ECO:0000313" key="3">
    <source>
        <dbReference type="Proteomes" id="UP000219775"/>
    </source>
</evidence>
<proteinExistence type="predicted"/>
<accession>A0A2B6J266</accession>
<dbReference type="EMBL" id="NUDP01000321">
    <property type="protein sequence ID" value="PEM55478.1"/>
    <property type="molecule type" value="Genomic_DNA"/>
</dbReference>
<dbReference type="Pfam" id="PF14436">
    <property type="entry name" value="EndoU_bacteria"/>
    <property type="match status" value="1"/>
</dbReference>
<reference evidence="2 3" key="1">
    <citation type="submission" date="2017-09" db="EMBL/GenBank/DDBJ databases">
        <title>Large-scale bioinformatics analysis of Bacillus genomes uncovers conserved roles of natural products in bacterial physiology.</title>
        <authorList>
            <consortium name="Agbiome Team Llc"/>
            <person name="Bleich R.M."/>
            <person name="Grubbs K.J."/>
            <person name="Santa Maria K.C."/>
            <person name="Allen S.E."/>
            <person name="Farag S."/>
            <person name="Shank E.A."/>
            <person name="Bowers A."/>
        </authorList>
    </citation>
    <scope>NUCLEOTIDE SEQUENCE [LARGE SCALE GENOMIC DNA]</scope>
    <source>
        <strain evidence="2 3">AFS009893</strain>
    </source>
</reference>
<name>A0A2B6J266_9BACI</name>
<evidence type="ECO:0000313" key="2">
    <source>
        <dbReference type="EMBL" id="PEM55478.1"/>
    </source>
</evidence>
<dbReference type="AlphaFoldDB" id="A0A2B6J266"/>
<comment type="caution">
    <text evidence="2">The sequence shown here is derived from an EMBL/GenBank/DDBJ whole genome shotgun (WGS) entry which is preliminary data.</text>
</comment>
<feature type="domain" description="Bacterial EndoU nuclease" evidence="1">
    <location>
        <begin position="5"/>
        <end position="122"/>
    </location>
</feature>
<dbReference type="Proteomes" id="UP000219775">
    <property type="component" value="Unassembled WGS sequence"/>
</dbReference>